<evidence type="ECO:0000256" key="1">
    <source>
        <dbReference type="ARBA" id="ARBA00002254"/>
    </source>
</evidence>
<dbReference type="GO" id="GO:0071978">
    <property type="term" value="P:bacterial-type flagellum-dependent swarming motility"/>
    <property type="evidence" value="ECO:0007669"/>
    <property type="project" value="TreeGrafter"/>
</dbReference>
<keyword evidence="5 10" id="KW-0145">Chemotaxis</keyword>
<accession>A0A7W8FT95</accession>
<evidence type="ECO:0000256" key="5">
    <source>
        <dbReference type="ARBA" id="ARBA00022500"/>
    </source>
</evidence>
<comment type="subcellular location">
    <subcellularLocation>
        <location evidence="2">Cell membrane</location>
        <topology evidence="2">Single-pass membrane protein</topology>
    </subcellularLocation>
</comment>
<comment type="similarity">
    <text evidence="3 10">Belongs to the FliL family.</text>
</comment>
<dbReference type="RefSeq" id="WP_135504717.1">
    <property type="nucleotide sequence ID" value="NZ_CP181055.1"/>
</dbReference>
<dbReference type="InterPro" id="IPR005503">
    <property type="entry name" value="FliL"/>
</dbReference>
<evidence type="ECO:0000256" key="2">
    <source>
        <dbReference type="ARBA" id="ARBA00004162"/>
    </source>
</evidence>
<evidence type="ECO:0000256" key="8">
    <source>
        <dbReference type="ARBA" id="ARBA00022989"/>
    </source>
</evidence>
<keyword evidence="9 10" id="KW-0472">Membrane</keyword>
<dbReference type="PANTHER" id="PTHR35091">
    <property type="entry name" value="FLAGELLAR PROTEIN FLIL"/>
    <property type="match status" value="1"/>
</dbReference>
<comment type="caution">
    <text evidence="11">The sequence shown here is derived from an EMBL/GenBank/DDBJ whole genome shotgun (WGS) entry which is preliminary data.</text>
</comment>
<evidence type="ECO:0000256" key="6">
    <source>
        <dbReference type="ARBA" id="ARBA00022692"/>
    </source>
</evidence>
<evidence type="ECO:0000256" key="4">
    <source>
        <dbReference type="ARBA" id="ARBA00022475"/>
    </source>
</evidence>
<keyword evidence="4 10" id="KW-1003">Cell membrane</keyword>
<dbReference type="GO" id="GO:0009425">
    <property type="term" value="C:bacterial-type flagellum basal body"/>
    <property type="evidence" value="ECO:0007669"/>
    <property type="project" value="InterPro"/>
</dbReference>
<keyword evidence="12" id="KW-1185">Reference proteome</keyword>
<dbReference type="GO" id="GO:0006935">
    <property type="term" value="P:chemotaxis"/>
    <property type="evidence" value="ECO:0007669"/>
    <property type="project" value="UniProtKB-KW"/>
</dbReference>
<reference evidence="11 12" key="1">
    <citation type="submission" date="2020-08" db="EMBL/GenBank/DDBJ databases">
        <title>Genomic Encyclopedia of Type Strains, Phase IV (KMG-IV): sequencing the most valuable type-strain genomes for metagenomic binning, comparative biology and taxonomic classification.</title>
        <authorList>
            <person name="Goeker M."/>
        </authorList>
    </citation>
    <scope>NUCLEOTIDE SEQUENCE [LARGE SCALE GENOMIC DNA]</scope>
    <source>
        <strain evidence="11 12">DSM 15895</strain>
    </source>
</reference>
<name>A0A7W8FT95_9BACL</name>
<organism evidence="11 12">
    <name type="scientific">Planococcus koreensis</name>
    <dbReference type="NCBI Taxonomy" id="112331"/>
    <lineage>
        <taxon>Bacteria</taxon>
        <taxon>Bacillati</taxon>
        <taxon>Bacillota</taxon>
        <taxon>Bacilli</taxon>
        <taxon>Bacillales</taxon>
        <taxon>Caryophanaceae</taxon>
        <taxon>Planococcus</taxon>
    </lineage>
</organism>
<keyword evidence="6" id="KW-0812">Transmembrane</keyword>
<evidence type="ECO:0000256" key="7">
    <source>
        <dbReference type="ARBA" id="ARBA00022779"/>
    </source>
</evidence>
<keyword evidence="8" id="KW-1133">Transmembrane helix</keyword>
<evidence type="ECO:0000256" key="3">
    <source>
        <dbReference type="ARBA" id="ARBA00008281"/>
    </source>
</evidence>
<dbReference type="GO" id="GO:0005886">
    <property type="term" value="C:plasma membrane"/>
    <property type="evidence" value="ECO:0007669"/>
    <property type="project" value="UniProtKB-SubCell"/>
</dbReference>
<dbReference type="AlphaFoldDB" id="A0A7W8FT95"/>
<evidence type="ECO:0000256" key="10">
    <source>
        <dbReference type="RuleBase" id="RU364125"/>
    </source>
</evidence>
<protein>
    <recommendedName>
        <fullName evidence="10">Flagellar protein FliL</fullName>
    </recommendedName>
</protein>
<dbReference type="EMBL" id="JACHHE010000002">
    <property type="protein sequence ID" value="MBB5179320.1"/>
    <property type="molecule type" value="Genomic_DNA"/>
</dbReference>
<sequence>MKNMKVIVILLLTMAIVGAGAMFYLKEPQAEADKKPSAEEIAARSVDTDVITTNLASEDNYGVVQFNILLSTEKAKEEAEKRAPETKAAAISTIAGFTKEQLAGKDGIASLEKELYTKLNEIMQDGKVERVLVTEFKLQ</sequence>
<dbReference type="Pfam" id="PF03748">
    <property type="entry name" value="FliL"/>
    <property type="match status" value="1"/>
</dbReference>
<dbReference type="Proteomes" id="UP000525923">
    <property type="component" value="Unassembled WGS sequence"/>
</dbReference>
<gene>
    <name evidence="11" type="ORF">HNQ44_000744</name>
</gene>
<keyword evidence="7 10" id="KW-0283">Flagellar rotation</keyword>
<keyword evidence="11" id="KW-0282">Flagellum</keyword>
<proteinExistence type="inferred from homology"/>
<dbReference type="OrthoDB" id="2381796at2"/>
<keyword evidence="11" id="KW-0966">Cell projection</keyword>
<evidence type="ECO:0000256" key="9">
    <source>
        <dbReference type="ARBA" id="ARBA00023136"/>
    </source>
</evidence>
<evidence type="ECO:0000313" key="12">
    <source>
        <dbReference type="Proteomes" id="UP000525923"/>
    </source>
</evidence>
<keyword evidence="11" id="KW-0969">Cilium</keyword>
<dbReference type="PANTHER" id="PTHR35091:SF2">
    <property type="entry name" value="FLAGELLAR PROTEIN FLIL"/>
    <property type="match status" value="1"/>
</dbReference>
<evidence type="ECO:0000313" key="11">
    <source>
        <dbReference type="EMBL" id="MBB5179320.1"/>
    </source>
</evidence>
<comment type="function">
    <text evidence="1 10">Controls the rotational direction of flagella during chemotaxis.</text>
</comment>